<feature type="compositionally biased region" description="Low complexity" evidence="1">
    <location>
        <begin position="1"/>
        <end position="10"/>
    </location>
</feature>
<dbReference type="Proteomes" id="UP000789739">
    <property type="component" value="Unassembled WGS sequence"/>
</dbReference>
<protein>
    <submittedName>
        <fullName evidence="2">10003_t:CDS:1</fullName>
    </submittedName>
</protein>
<feature type="region of interest" description="Disordered" evidence="1">
    <location>
        <begin position="43"/>
        <end position="67"/>
    </location>
</feature>
<dbReference type="EMBL" id="CAJVPI010000426">
    <property type="protein sequence ID" value="CAG8533636.1"/>
    <property type="molecule type" value="Genomic_DNA"/>
</dbReference>
<reference evidence="2" key="1">
    <citation type="submission" date="2021-06" db="EMBL/GenBank/DDBJ databases">
        <authorList>
            <person name="Kallberg Y."/>
            <person name="Tangrot J."/>
            <person name="Rosling A."/>
        </authorList>
    </citation>
    <scope>NUCLEOTIDE SEQUENCE</scope>
    <source>
        <strain evidence="2">BR232B</strain>
    </source>
</reference>
<sequence>MSQQPYQQQKKSVRQQQSRHRYTFPSTIVSGLLNGLQNVFQARKQSRKDQSSLSLSQSPTDMFTDGGPQQILVNSVLPDYEQLLTGTIQQPNLNGAFQQQKPNGVVMPMQSEHELSRQNSVQNICGIFPIEPSEHAQSQVYPPTEIIPRLSLSQANMQQAFLLEHNVGQSGNGSSHHFSQMEIYEPVQSQ</sequence>
<feature type="region of interest" description="Disordered" evidence="1">
    <location>
        <begin position="1"/>
        <end position="21"/>
    </location>
</feature>
<evidence type="ECO:0000313" key="3">
    <source>
        <dbReference type="Proteomes" id="UP000789739"/>
    </source>
</evidence>
<keyword evidence="3" id="KW-1185">Reference proteome</keyword>
<evidence type="ECO:0000313" key="2">
    <source>
        <dbReference type="EMBL" id="CAG8533636.1"/>
    </source>
</evidence>
<gene>
    <name evidence="2" type="ORF">PBRASI_LOCUS4234</name>
</gene>
<feature type="non-terminal residue" evidence="2">
    <location>
        <position position="190"/>
    </location>
</feature>
<evidence type="ECO:0000256" key="1">
    <source>
        <dbReference type="SAM" id="MobiDB-lite"/>
    </source>
</evidence>
<name>A0A9N9AK99_9GLOM</name>
<feature type="compositionally biased region" description="Polar residues" evidence="1">
    <location>
        <begin position="51"/>
        <end position="61"/>
    </location>
</feature>
<proteinExistence type="predicted"/>
<dbReference type="AlphaFoldDB" id="A0A9N9AK99"/>
<feature type="compositionally biased region" description="Basic residues" evidence="1">
    <location>
        <begin position="11"/>
        <end position="21"/>
    </location>
</feature>
<accession>A0A9N9AK99</accession>
<dbReference type="OrthoDB" id="10578991at2759"/>
<organism evidence="2 3">
    <name type="scientific">Paraglomus brasilianum</name>
    <dbReference type="NCBI Taxonomy" id="144538"/>
    <lineage>
        <taxon>Eukaryota</taxon>
        <taxon>Fungi</taxon>
        <taxon>Fungi incertae sedis</taxon>
        <taxon>Mucoromycota</taxon>
        <taxon>Glomeromycotina</taxon>
        <taxon>Glomeromycetes</taxon>
        <taxon>Paraglomerales</taxon>
        <taxon>Paraglomeraceae</taxon>
        <taxon>Paraglomus</taxon>
    </lineage>
</organism>
<comment type="caution">
    <text evidence="2">The sequence shown here is derived from an EMBL/GenBank/DDBJ whole genome shotgun (WGS) entry which is preliminary data.</text>
</comment>